<dbReference type="EMBL" id="JAAGRR010000004">
    <property type="protein sequence ID" value="NDY41430.1"/>
    <property type="molecule type" value="Genomic_DNA"/>
</dbReference>
<evidence type="ECO:0000313" key="3">
    <source>
        <dbReference type="Proteomes" id="UP000469346"/>
    </source>
</evidence>
<evidence type="ECO:0000256" key="1">
    <source>
        <dbReference type="ARBA" id="ARBA00044777"/>
    </source>
</evidence>
<name>A0A6N9TLW7_DISTH</name>
<reference evidence="2 3" key="1">
    <citation type="submission" date="2020-02" db="EMBL/GenBank/DDBJ databases">
        <title>Comparative genomics of sulfur disproportionating microorganisms.</title>
        <authorList>
            <person name="Ward L.M."/>
            <person name="Bertran E."/>
            <person name="Johnston D.T."/>
        </authorList>
    </citation>
    <scope>NUCLEOTIDE SEQUENCE [LARGE SCALE GENOMIC DNA]</scope>
    <source>
        <strain evidence="2 3">DSM 100025</strain>
    </source>
</reference>
<dbReference type="Gene3D" id="6.10.250.2410">
    <property type="match status" value="1"/>
</dbReference>
<keyword evidence="3" id="KW-1185">Reference proteome</keyword>
<dbReference type="PANTHER" id="PTHR33969:SF2">
    <property type="entry name" value="SEGREGATION AND CONDENSATION PROTEIN A"/>
    <property type="match status" value="1"/>
</dbReference>
<proteinExistence type="predicted"/>
<dbReference type="InterPro" id="IPR003768">
    <property type="entry name" value="ScpA"/>
</dbReference>
<dbReference type="Gene3D" id="1.10.10.580">
    <property type="entry name" value="Structural maintenance of chromosome 1. Chain E"/>
    <property type="match status" value="1"/>
</dbReference>
<comment type="caution">
    <text evidence="2">The sequence shown here is derived from an EMBL/GenBank/DDBJ whole genome shotgun (WGS) entry which is preliminary data.</text>
</comment>
<dbReference type="Pfam" id="PF02616">
    <property type="entry name" value="SMC_ScpA"/>
    <property type="match status" value="1"/>
</dbReference>
<dbReference type="AlphaFoldDB" id="A0A6N9TLW7"/>
<organism evidence="2 3">
    <name type="scientific">Dissulfurirhabdus thermomarina</name>
    <dbReference type="NCBI Taxonomy" id="1765737"/>
    <lineage>
        <taxon>Bacteria</taxon>
        <taxon>Deltaproteobacteria</taxon>
        <taxon>Dissulfurirhabdaceae</taxon>
        <taxon>Dissulfurirhabdus</taxon>
    </lineage>
</organism>
<gene>
    <name evidence="2" type="ORF">G3N55_01000</name>
</gene>
<dbReference type="Proteomes" id="UP000469346">
    <property type="component" value="Unassembled WGS sequence"/>
</dbReference>
<dbReference type="PANTHER" id="PTHR33969">
    <property type="entry name" value="SEGREGATION AND CONDENSATION PROTEIN A"/>
    <property type="match status" value="1"/>
</dbReference>
<protein>
    <recommendedName>
        <fullName evidence="1">Segregation and condensation protein A</fullName>
    </recommendedName>
</protein>
<sequence>MDLLLHLITKNKLDVTDIPMALVTRQYLEYIELMQALDIVVAGEYLVMAATLMHIKSRMLLPRPEPLSPEDDPRLEIVRPLQELMAVRAAAEQLERRPLLGRDVFTRGRRLEESLAEMGIPVSGAEAEASRPIEASLYDLLDAFRKVLGNRSLPHVLEIARARVSLSERMEELSARLAAAGRLRFFDLFTPEDLQVTIVTFLAILELARLAQIRLLQEVPGGDILILPRAPEPETAEPAAAHGS</sequence>
<dbReference type="InterPro" id="IPR023093">
    <property type="entry name" value="ScpA-like_C"/>
</dbReference>
<evidence type="ECO:0000313" key="2">
    <source>
        <dbReference type="EMBL" id="NDY41430.1"/>
    </source>
</evidence>
<accession>A0A6N9TLW7</accession>
<dbReference type="RefSeq" id="WP_163297590.1">
    <property type="nucleotide sequence ID" value="NZ_JAAGRR010000004.1"/>
</dbReference>